<proteinExistence type="predicted"/>
<sequence length="45" mass="4789">MSTLTFYYILDRMVTSSQPTAIRMTPSGGLLATSQYGGVTSISLA</sequence>
<reference evidence="2" key="1">
    <citation type="submission" date="2016-11" db="UniProtKB">
        <authorList>
            <consortium name="WormBaseParasite"/>
        </authorList>
    </citation>
    <scope>IDENTIFICATION</scope>
</reference>
<keyword evidence="1" id="KW-1185">Reference proteome</keyword>
<evidence type="ECO:0000313" key="1">
    <source>
        <dbReference type="Proteomes" id="UP000095283"/>
    </source>
</evidence>
<dbReference type="WBParaSite" id="Hba_16223">
    <property type="protein sequence ID" value="Hba_16223"/>
    <property type="gene ID" value="Hba_16223"/>
</dbReference>
<dbReference type="Proteomes" id="UP000095283">
    <property type="component" value="Unplaced"/>
</dbReference>
<organism evidence="1 2">
    <name type="scientific">Heterorhabditis bacteriophora</name>
    <name type="common">Entomopathogenic nematode worm</name>
    <dbReference type="NCBI Taxonomy" id="37862"/>
    <lineage>
        <taxon>Eukaryota</taxon>
        <taxon>Metazoa</taxon>
        <taxon>Ecdysozoa</taxon>
        <taxon>Nematoda</taxon>
        <taxon>Chromadorea</taxon>
        <taxon>Rhabditida</taxon>
        <taxon>Rhabditina</taxon>
        <taxon>Rhabditomorpha</taxon>
        <taxon>Strongyloidea</taxon>
        <taxon>Heterorhabditidae</taxon>
        <taxon>Heterorhabditis</taxon>
    </lineage>
</organism>
<evidence type="ECO:0000313" key="2">
    <source>
        <dbReference type="WBParaSite" id="Hba_16223"/>
    </source>
</evidence>
<accession>A0A1I7XEY6</accession>
<dbReference type="AlphaFoldDB" id="A0A1I7XEY6"/>
<name>A0A1I7XEY6_HETBA</name>
<protein>
    <submittedName>
        <fullName evidence="2">Uncharacterized protein</fullName>
    </submittedName>
</protein>